<proteinExistence type="predicted"/>
<accession>A0A821SC30</accession>
<sequence length="33" mass="3772">MSAKRGIDSKDYFILTIQIPLIHRINSIISTNI</sequence>
<dbReference type="Proteomes" id="UP000663873">
    <property type="component" value="Unassembled WGS sequence"/>
</dbReference>
<feature type="non-terminal residue" evidence="1">
    <location>
        <position position="33"/>
    </location>
</feature>
<name>A0A821SC30_9BILA</name>
<feature type="non-terminal residue" evidence="1">
    <location>
        <position position="1"/>
    </location>
</feature>
<keyword evidence="2" id="KW-1185">Reference proteome</keyword>
<protein>
    <submittedName>
        <fullName evidence="1">Uncharacterized protein</fullName>
    </submittedName>
</protein>
<comment type="caution">
    <text evidence="1">The sequence shown here is derived from an EMBL/GenBank/DDBJ whole genome shotgun (WGS) entry which is preliminary data.</text>
</comment>
<dbReference type="AlphaFoldDB" id="A0A821SC30"/>
<gene>
    <name evidence="1" type="ORF">UJA718_LOCUS43685</name>
</gene>
<evidence type="ECO:0000313" key="2">
    <source>
        <dbReference type="Proteomes" id="UP000663873"/>
    </source>
</evidence>
<dbReference type="EMBL" id="CAJOBP010062438">
    <property type="protein sequence ID" value="CAF4856100.1"/>
    <property type="molecule type" value="Genomic_DNA"/>
</dbReference>
<reference evidence="1" key="1">
    <citation type="submission" date="2021-02" db="EMBL/GenBank/DDBJ databases">
        <authorList>
            <person name="Nowell W R."/>
        </authorList>
    </citation>
    <scope>NUCLEOTIDE SEQUENCE</scope>
</reference>
<organism evidence="1 2">
    <name type="scientific">Rotaria socialis</name>
    <dbReference type="NCBI Taxonomy" id="392032"/>
    <lineage>
        <taxon>Eukaryota</taxon>
        <taxon>Metazoa</taxon>
        <taxon>Spiralia</taxon>
        <taxon>Gnathifera</taxon>
        <taxon>Rotifera</taxon>
        <taxon>Eurotatoria</taxon>
        <taxon>Bdelloidea</taxon>
        <taxon>Philodinida</taxon>
        <taxon>Philodinidae</taxon>
        <taxon>Rotaria</taxon>
    </lineage>
</organism>
<evidence type="ECO:0000313" key="1">
    <source>
        <dbReference type="EMBL" id="CAF4856100.1"/>
    </source>
</evidence>